<dbReference type="SUPFAM" id="SSF58104">
    <property type="entry name" value="Methyl-accepting chemotaxis protein (MCP) signaling domain"/>
    <property type="match status" value="1"/>
</dbReference>
<dbReference type="Proteomes" id="UP000831787">
    <property type="component" value="Chromosome"/>
</dbReference>
<protein>
    <submittedName>
        <fullName evidence="6">Methyl-accepting chemotaxis protein</fullName>
    </submittedName>
</protein>
<dbReference type="EMBL" id="CP095073">
    <property type="protein sequence ID" value="UOQ45933.1"/>
    <property type="molecule type" value="Genomic_DNA"/>
</dbReference>
<dbReference type="Gene3D" id="1.10.287.950">
    <property type="entry name" value="Methyl-accepting chemotaxis protein"/>
    <property type="match status" value="1"/>
</dbReference>
<dbReference type="InterPro" id="IPR004090">
    <property type="entry name" value="Chemotax_Me-accpt_rcpt"/>
</dbReference>
<evidence type="ECO:0000256" key="2">
    <source>
        <dbReference type="ARBA" id="ARBA00029447"/>
    </source>
</evidence>
<keyword evidence="1 3" id="KW-0807">Transducer</keyword>
<dbReference type="PROSITE" id="PS50111">
    <property type="entry name" value="CHEMOTAXIS_TRANSDUC_2"/>
    <property type="match status" value="1"/>
</dbReference>
<name>A0ABY4EPZ4_9BACI</name>
<dbReference type="InterPro" id="IPR035965">
    <property type="entry name" value="PAS-like_dom_sf"/>
</dbReference>
<evidence type="ECO:0000256" key="1">
    <source>
        <dbReference type="ARBA" id="ARBA00023224"/>
    </source>
</evidence>
<feature type="domain" description="Methyl-accepting transducer" evidence="4">
    <location>
        <begin position="123"/>
        <end position="303"/>
    </location>
</feature>
<dbReference type="SMART" id="SM00283">
    <property type="entry name" value="MA"/>
    <property type="match status" value="1"/>
</dbReference>
<dbReference type="Pfam" id="PF00015">
    <property type="entry name" value="MCPsignal"/>
    <property type="match status" value="1"/>
</dbReference>
<evidence type="ECO:0000259" key="4">
    <source>
        <dbReference type="PROSITE" id="PS50111"/>
    </source>
</evidence>
<dbReference type="PROSITE" id="PS50113">
    <property type="entry name" value="PAC"/>
    <property type="match status" value="1"/>
</dbReference>
<evidence type="ECO:0000256" key="3">
    <source>
        <dbReference type="PROSITE-ProRule" id="PRU00284"/>
    </source>
</evidence>
<accession>A0ABY4EPZ4</accession>
<gene>
    <name evidence="6" type="ORF">MUN89_08435</name>
</gene>
<dbReference type="Pfam" id="PF08448">
    <property type="entry name" value="PAS_4"/>
    <property type="match status" value="1"/>
</dbReference>
<dbReference type="InterPro" id="IPR000014">
    <property type="entry name" value="PAS"/>
</dbReference>
<dbReference type="PANTHER" id="PTHR32089:SF112">
    <property type="entry name" value="LYSOZYME-LIKE PROTEIN-RELATED"/>
    <property type="match status" value="1"/>
</dbReference>
<dbReference type="SUPFAM" id="SSF55785">
    <property type="entry name" value="PYP-like sensor domain (PAS domain)"/>
    <property type="match status" value="1"/>
</dbReference>
<organism evidence="6 7">
    <name type="scientific">Halobacillus salinarum</name>
    <dbReference type="NCBI Taxonomy" id="2932257"/>
    <lineage>
        <taxon>Bacteria</taxon>
        <taxon>Bacillati</taxon>
        <taxon>Bacillota</taxon>
        <taxon>Bacilli</taxon>
        <taxon>Bacillales</taxon>
        <taxon>Bacillaceae</taxon>
        <taxon>Halobacillus</taxon>
    </lineage>
</organism>
<evidence type="ECO:0000259" key="5">
    <source>
        <dbReference type="PROSITE" id="PS50113"/>
    </source>
</evidence>
<feature type="domain" description="PAC" evidence="5">
    <location>
        <begin position="83"/>
        <end position="136"/>
    </location>
</feature>
<evidence type="ECO:0000313" key="7">
    <source>
        <dbReference type="Proteomes" id="UP000831787"/>
    </source>
</evidence>
<proteinExistence type="inferred from homology"/>
<dbReference type="InterPro" id="IPR004089">
    <property type="entry name" value="MCPsignal_dom"/>
</dbReference>
<dbReference type="NCBIfam" id="TIGR00229">
    <property type="entry name" value="sensory_box"/>
    <property type="match status" value="1"/>
</dbReference>
<sequence>MENTLHTDASIQNSMFQAINQNLAIIQFGKDRRVSYVNSIFAKTMKYNVPSDLFGLHHKTFCFESFSESDEYELFWRNLLEGKSFQDKINRRDAKGNEVWLEATYMPVYKGREVIGVLKVATDITDRQNNLNDVVNSLQQMSETLNKRADEGVKNHKELSDKIEKIAAISMENTETLNGLKHLANDIQGVVKTIKDIASQTNLLSLNAAIEAARAGEYGKGFDVVAKEVGKLSTQVQQSIGEVNHTIETITSGISNITTGTLAIQSDVEEGVKQINIAESGYQQVVTAADLLKKEADKLTAIV</sequence>
<dbReference type="RefSeq" id="WP_244712873.1">
    <property type="nucleotide sequence ID" value="NZ_CP095073.1"/>
</dbReference>
<dbReference type="Gene3D" id="3.30.450.20">
    <property type="entry name" value="PAS domain"/>
    <property type="match status" value="1"/>
</dbReference>
<dbReference type="PRINTS" id="PR00260">
    <property type="entry name" value="CHEMTRNSDUCR"/>
</dbReference>
<dbReference type="PANTHER" id="PTHR32089">
    <property type="entry name" value="METHYL-ACCEPTING CHEMOTAXIS PROTEIN MCPB"/>
    <property type="match status" value="1"/>
</dbReference>
<dbReference type="InterPro" id="IPR000700">
    <property type="entry name" value="PAS-assoc_C"/>
</dbReference>
<evidence type="ECO:0000313" key="6">
    <source>
        <dbReference type="EMBL" id="UOQ45933.1"/>
    </source>
</evidence>
<reference evidence="6 7" key="1">
    <citation type="submission" date="2022-04" db="EMBL/GenBank/DDBJ databases">
        <title>Halobacillus sp. isolated from saltern.</title>
        <authorList>
            <person name="Won M."/>
            <person name="Lee C.-M."/>
            <person name="Woen H.-Y."/>
            <person name="Kwon S.-W."/>
        </authorList>
    </citation>
    <scope>NUCLEOTIDE SEQUENCE [LARGE SCALE GENOMIC DNA]</scope>
    <source>
        <strain evidence="6 7">SSBR10-3</strain>
    </source>
</reference>
<keyword evidence="7" id="KW-1185">Reference proteome</keyword>
<dbReference type="InterPro" id="IPR013656">
    <property type="entry name" value="PAS_4"/>
</dbReference>
<comment type="similarity">
    <text evidence="2">Belongs to the methyl-accepting chemotaxis (MCP) protein family.</text>
</comment>